<dbReference type="EMBL" id="FMJE01000005">
    <property type="protein sequence ID" value="SCM82360.1"/>
    <property type="molecule type" value="Genomic_DNA"/>
</dbReference>
<organism evidence="1">
    <name type="scientific">uncultured Sporomusa sp</name>
    <dbReference type="NCBI Taxonomy" id="307249"/>
    <lineage>
        <taxon>Bacteria</taxon>
        <taxon>Bacillati</taxon>
        <taxon>Bacillota</taxon>
        <taxon>Negativicutes</taxon>
        <taxon>Selenomonadales</taxon>
        <taxon>Sporomusaceae</taxon>
        <taxon>Sporomusa</taxon>
        <taxon>environmental samples</taxon>
    </lineage>
</organism>
<protein>
    <submittedName>
        <fullName evidence="1">Uncharacterized protein</fullName>
    </submittedName>
</protein>
<gene>
    <name evidence="1" type="ORF">KL86SPO_50131</name>
</gene>
<dbReference type="Gene3D" id="3.40.50.450">
    <property type="match status" value="1"/>
</dbReference>
<reference evidence="1" key="1">
    <citation type="submission" date="2016-08" db="EMBL/GenBank/DDBJ databases">
        <authorList>
            <person name="Seilhamer J.J."/>
        </authorList>
    </citation>
    <scope>NUCLEOTIDE SEQUENCE</scope>
    <source>
        <strain evidence="1">86</strain>
    </source>
</reference>
<evidence type="ECO:0000313" key="1">
    <source>
        <dbReference type="EMBL" id="SCM82360.1"/>
    </source>
</evidence>
<name>A0A212LY04_9FIRM</name>
<sequence length="265" mass="30364">MINIYFAGKVVPAKDWRFGFSSDWRSEILGKDVGKYRPIKQVGKYYPIDKYFSYAGPYFSPCGEHFSGGGFHGMNDWDYVVTTGGVAGPECPEQLPIFELADHVKKSTFSRCKSNIKSADWIFCWINSMDCFGTLVELGMAKAYDKKIFIGIDSKINSRELWFALHTADKVVTSNNPLEAWMLYWESQMPRITEAQINYIKLLRKRNKGLRLIKKLEQFNVREADLLIQLLTGQMENSIAPEISVLVKYNKVTHEPQDEKCTVAV</sequence>
<dbReference type="SUPFAM" id="SSF52309">
    <property type="entry name" value="N-(deoxy)ribosyltransferase-like"/>
    <property type="match status" value="1"/>
</dbReference>
<accession>A0A212LY04</accession>
<dbReference type="RefSeq" id="WP_288185039.1">
    <property type="nucleotide sequence ID" value="NZ_LT608335.1"/>
</dbReference>
<dbReference type="AlphaFoldDB" id="A0A212LY04"/>
<proteinExistence type="predicted"/>